<reference evidence="1 2" key="1">
    <citation type="submission" date="2018-06" db="EMBL/GenBank/DDBJ databases">
        <title>WGS assembly of Brassica rapa FPsc.</title>
        <authorList>
            <person name="Bowman J."/>
            <person name="Kohchi T."/>
            <person name="Yamato K."/>
            <person name="Jenkins J."/>
            <person name="Shu S."/>
            <person name="Ishizaki K."/>
            <person name="Yamaoka S."/>
            <person name="Nishihama R."/>
            <person name="Nakamura Y."/>
            <person name="Berger F."/>
            <person name="Adam C."/>
            <person name="Aki S."/>
            <person name="Althoff F."/>
            <person name="Araki T."/>
            <person name="Arteaga-Vazquez M."/>
            <person name="Balasubrmanian S."/>
            <person name="Bauer D."/>
            <person name="Boehm C."/>
            <person name="Briginshaw L."/>
            <person name="Caballero-Perez J."/>
            <person name="Catarino B."/>
            <person name="Chen F."/>
            <person name="Chiyoda S."/>
            <person name="Chovatia M."/>
            <person name="Davies K."/>
            <person name="Delmans M."/>
            <person name="Demura T."/>
            <person name="Dierschke T."/>
            <person name="Dolan L."/>
            <person name="Dorantes-Acosta A."/>
            <person name="Eklund D."/>
            <person name="Florent S."/>
            <person name="Flores-Sandoval E."/>
            <person name="Fujiyama A."/>
            <person name="Fukuzawa H."/>
            <person name="Galik B."/>
            <person name="Grimanelli D."/>
            <person name="Grimwood J."/>
            <person name="Grossniklaus U."/>
            <person name="Hamada T."/>
            <person name="Haseloff J."/>
            <person name="Hetherington A."/>
            <person name="Higo A."/>
            <person name="Hirakawa Y."/>
            <person name="Hundley H."/>
            <person name="Ikeda Y."/>
            <person name="Inoue K."/>
            <person name="Inoue S."/>
            <person name="Ishida S."/>
            <person name="Jia Q."/>
            <person name="Kakita M."/>
            <person name="Kanazawa T."/>
            <person name="Kawai Y."/>
            <person name="Kawashima T."/>
            <person name="Kennedy M."/>
            <person name="Kinose K."/>
            <person name="Kinoshita T."/>
            <person name="Kohara Y."/>
            <person name="Koide E."/>
            <person name="Komatsu K."/>
            <person name="Kopischke S."/>
            <person name="Kubo M."/>
            <person name="Kyozuka J."/>
            <person name="Lagercrantz U."/>
            <person name="Lin S."/>
            <person name="Lindquist E."/>
            <person name="Lipzen A."/>
            <person name="Lu C."/>
            <person name="Luna E."/>
            <person name="Martienssen R."/>
            <person name="Minamino N."/>
            <person name="Mizutani M."/>
            <person name="Mizutani M."/>
            <person name="Mochizuki N."/>
            <person name="Monte I."/>
            <person name="Mosher R."/>
            <person name="Nagasaki H."/>
            <person name="Nakagami H."/>
            <person name="Naramoto S."/>
            <person name="Nishitani K."/>
            <person name="Ohtani M."/>
            <person name="Okamoto T."/>
            <person name="Okumura M."/>
            <person name="Phillips J."/>
            <person name="Pollak B."/>
            <person name="Reinders A."/>
            <person name="Roevekamp M."/>
            <person name="Sano R."/>
            <person name="Sawa S."/>
            <person name="Schmid M."/>
            <person name="Shirakawa M."/>
            <person name="Solano R."/>
            <person name="Spunde A."/>
            <person name="Suetsugu N."/>
            <person name="Sugano S."/>
            <person name="Sugiyama A."/>
            <person name="Sun R."/>
            <person name="Suzuki Y."/>
            <person name="Takenaka M."/>
            <person name="Takezawa D."/>
            <person name="Tomogane H."/>
            <person name="Tsuzuki M."/>
            <person name="Ueda T."/>
            <person name="Umeda M."/>
            <person name="Ward J."/>
            <person name="Watanabe Y."/>
            <person name="Yazaki K."/>
            <person name="Yokoyama R."/>
            <person name="Yoshitake Y."/>
            <person name="Yotsui I."/>
            <person name="Zachgo S."/>
            <person name="Schmutz J."/>
        </authorList>
    </citation>
    <scope>NUCLEOTIDE SEQUENCE [LARGE SCALE GENOMIC DNA]</scope>
    <source>
        <strain evidence="2">cv. B-3</strain>
    </source>
</reference>
<proteinExistence type="predicted"/>
<evidence type="ECO:0000313" key="1">
    <source>
        <dbReference type="EMBL" id="RID75265.1"/>
    </source>
</evidence>
<dbReference type="Proteomes" id="UP000264353">
    <property type="component" value="Chromosome A2"/>
</dbReference>
<name>A0A398ACP8_BRACM</name>
<evidence type="ECO:0000313" key="2">
    <source>
        <dbReference type="Proteomes" id="UP000264353"/>
    </source>
</evidence>
<organism evidence="1 2">
    <name type="scientific">Brassica campestris</name>
    <name type="common">Field mustard</name>
    <dbReference type="NCBI Taxonomy" id="3711"/>
    <lineage>
        <taxon>Eukaryota</taxon>
        <taxon>Viridiplantae</taxon>
        <taxon>Streptophyta</taxon>
        <taxon>Embryophyta</taxon>
        <taxon>Tracheophyta</taxon>
        <taxon>Spermatophyta</taxon>
        <taxon>Magnoliopsida</taxon>
        <taxon>eudicotyledons</taxon>
        <taxon>Gunneridae</taxon>
        <taxon>Pentapetalae</taxon>
        <taxon>rosids</taxon>
        <taxon>malvids</taxon>
        <taxon>Brassicales</taxon>
        <taxon>Brassicaceae</taxon>
        <taxon>Brassiceae</taxon>
        <taxon>Brassica</taxon>
    </lineage>
</organism>
<sequence length="53" mass="6052">MFQVWDFFCIKWVEGDESSVEDIAGHMKKNNIFGLTSEDILLVKSNSASIQRS</sequence>
<dbReference type="EMBL" id="CM010629">
    <property type="protein sequence ID" value="RID75265.1"/>
    <property type="molecule type" value="Genomic_DNA"/>
</dbReference>
<gene>
    <name evidence="1" type="ORF">BRARA_B02318</name>
</gene>
<accession>A0A398ACP8</accession>
<dbReference type="AlphaFoldDB" id="A0A398ACP8"/>
<protein>
    <submittedName>
        <fullName evidence="1">Uncharacterized protein</fullName>
    </submittedName>
</protein>